<organism evidence="8 9">
    <name type="scientific">Lactobacillus kullabergensis</name>
    <dbReference type="NCBI Taxonomy" id="1218493"/>
    <lineage>
        <taxon>Bacteria</taxon>
        <taxon>Bacillati</taxon>
        <taxon>Bacillota</taxon>
        <taxon>Bacilli</taxon>
        <taxon>Lactobacillales</taxon>
        <taxon>Lactobacillaceae</taxon>
        <taxon>Lactobacillus</taxon>
    </lineage>
</organism>
<dbReference type="GO" id="GO:0005840">
    <property type="term" value="C:ribosome"/>
    <property type="evidence" value="ECO:0007669"/>
    <property type="project" value="InterPro"/>
</dbReference>
<accession>A0A0F4L9W7</accession>
<sequence>MQFYDVARILSTHGLKGEVKVALITDFPKERFAAKKELALKANQQKKLTVKSSRPFKQFWLVQFNEITDIDSAKKLVGETLVVSEQNQHELPDGAYYYRDILGCKVIDNHSGTELGKITGIETPGANDVWEITEENGNTYLIPYIDEVVKKIDIAHKKVFVELLEGLRNED</sequence>
<dbReference type="EMBL" id="JXBY01000020">
    <property type="protein sequence ID" value="KJY55083.1"/>
    <property type="molecule type" value="Genomic_DNA"/>
</dbReference>
<keyword evidence="3 5" id="KW-0698">rRNA processing</keyword>
<feature type="domain" description="Ribosome maturation factor RimM PRC barrel" evidence="7">
    <location>
        <begin position="99"/>
        <end position="167"/>
    </location>
</feature>
<keyword evidence="4 5" id="KW-0143">Chaperone</keyword>
<evidence type="ECO:0000313" key="9">
    <source>
        <dbReference type="Proteomes" id="UP000033533"/>
    </source>
</evidence>
<dbReference type="Pfam" id="PF01782">
    <property type="entry name" value="RimM"/>
    <property type="match status" value="1"/>
</dbReference>
<dbReference type="HAMAP" id="MF_00014">
    <property type="entry name" value="Ribosome_mat_RimM"/>
    <property type="match status" value="1"/>
</dbReference>
<dbReference type="OrthoDB" id="9810331at2"/>
<dbReference type="PANTHER" id="PTHR33692:SF1">
    <property type="entry name" value="RIBOSOME MATURATION FACTOR RIMM"/>
    <property type="match status" value="1"/>
</dbReference>
<comment type="caution">
    <text evidence="8">The sequence shown here is derived from an EMBL/GenBank/DDBJ whole genome shotgun (WGS) entry which is preliminary data.</text>
</comment>
<dbReference type="RefSeq" id="WP_045928235.1">
    <property type="nucleotide sequence ID" value="NZ_KQ033871.1"/>
</dbReference>
<dbReference type="Gene3D" id="2.30.30.240">
    <property type="entry name" value="PRC-barrel domain"/>
    <property type="match status" value="1"/>
</dbReference>
<evidence type="ECO:0000256" key="2">
    <source>
        <dbReference type="ARBA" id="ARBA00022517"/>
    </source>
</evidence>
<dbReference type="GO" id="GO:0043022">
    <property type="term" value="F:ribosome binding"/>
    <property type="evidence" value="ECO:0007669"/>
    <property type="project" value="InterPro"/>
</dbReference>
<evidence type="ECO:0000256" key="1">
    <source>
        <dbReference type="ARBA" id="ARBA00022490"/>
    </source>
</evidence>
<evidence type="ECO:0000313" key="8">
    <source>
        <dbReference type="EMBL" id="KJY55083.1"/>
    </source>
</evidence>
<evidence type="ECO:0000259" key="7">
    <source>
        <dbReference type="Pfam" id="PF24986"/>
    </source>
</evidence>
<dbReference type="InterPro" id="IPR036976">
    <property type="entry name" value="RimM_N_sf"/>
</dbReference>
<keyword evidence="2 5" id="KW-0690">Ribosome biogenesis</keyword>
<comment type="subunit">
    <text evidence="5">Binds ribosomal protein uS19.</text>
</comment>
<comment type="function">
    <text evidence="5">An accessory protein needed during the final step in the assembly of 30S ribosomal subunit, possibly for assembly of the head region. Essential for efficient processing of 16S rRNA. May be needed both before and after RbfA during the maturation of 16S rRNA. It has affinity for free ribosomal 30S subunits but not for 70S ribosomes.</text>
</comment>
<proteinExistence type="inferred from homology"/>
<comment type="domain">
    <text evidence="5">The PRC barrel domain binds ribosomal protein uS19.</text>
</comment>
<dbReference type="NCBIfam" id="TIGR02273">
    <property type="entry name" value="16S_RimM"/>
    <property type="match status" value="1"/>
</dbReference>
<dbReference type="GO" id="GO:0042274">
    <property type="term" value="P:ribosomal small subunit biogenesis"/>
    <property type="evidence" value="ECO:0007669"/>
    <property type="project" value="UniProtKB-UniRule"/>
</dbReference>
<gene>
    <name evidence="5 8" type="primary">rimM</name>
    <name evidence="8" type="ORF">JF76_11690</name>
</gene>
<name>A0A0F4L9W7_9LACO</name>
<dbReference type="Proteomes" id="UP000033533">
    <property type="component" value="Unassembled WGS sequence"/>
</dbReference>
<keyword evidence="1 5" id="KW-0963">Cytoplasm</keyword>
<dbReference type="Gene3D" id="2.40.30.60">
    <property type="entry name" value="RimM"/>
    <property type="match status" value="1"/>
</dbReference>
<dbReference type="Pfam" id="PF24986">
    <property type="entry name" value="PRC_RimM"/>
    <property type="match status" value="1"/>
</dbReference>
<protein>
    <recommendedName>
        <fullName evidence="5">Ribosome maturation factor RimM</fullName>
    </recommendedName>
</protein>
<reference evidence="8 9" key="1">
    <citation type="submission" date="2014-12" db="EMBL/GenBank/DDBJ databases">
        <title>Comparative genomics of the lactic acid bacteria isolated from the honey bee gut.</title>
        <authorList>
            <person name="Ellegaard K.M."/>
            <person name="Tamarit D."/>
            <person name="Javelind E."/>
            <person name="Olofsson T."/>
            <person name="Andersson S.G."/>
            <person name="Vasquez A."/>
        </authorList>
    </citation>
    <scope>NUCLEOTIDE SEQUENCE [LARGE SCALE GENOMIC DNA]</scope>
    <source>
        <strain evidence="8 9">Biut2</strain>
    </source>
</reference>
<dbReference type="InterPro" id="IPR002676">
    <property type="entry name" value="RimM_N"/>
</dbReference>
<dbReference type="SUPFAM" id="SSF50447">
    <property type="entry name" value="Translation proteins"/>
    <property type="match status" value="1"/>
</dbReference>
<comment type="subcellular location">
    <subcellularLocation>
        <location evidence="5">Cytoplasm</location>
    </subcellularLocation>
</comment>
<dbReference type="InterPro" id="IPR009000">
    <property type="entry name" value="Transl_B-barrel_sf"/>
</dbReference>
<dbReference type="PATRIC" id="fig|1218493.3.peg.1227"/>
<comment type="similarity">
    <text evidence="5">Belongs to the RimM family.</text>
</comment>
<evidence type="ECO:0000256" key="5">
    <source>
        <dbReference type="HAMAP-Rule" id="MF_00014"/>
    </source>
</evidence>
<dbReference type="AlphaFoldDB" id="A0A0F4L9W7"/>
<dbReference type="SUPFAM" id="SSF50346">
    <property type="entry name" value="PRC-barrel domain"/>
    <property type="match status" value="1"/>
</dbReference>
<dbReference type="InterPro" id="IPR056792">
    <property type="entry name" value="PRC_RimM"/>
</dbReference>
<evidence type="ECO:0000256" key="4">
    <source>
        <dbReference type="ARBA" id="ARBA00023186"/>
    </source>
</evidence>
<dbReference type="HOGENOM" id="CLU_077636_3_1_9"/>
<evidence type="ECO:0000259" key="6">
    <source>
        <dbReference type="Pfam" id="PF01782"/>
    </source>
</evidence>
<dbReference type="GO" id="GO:0006364">
    <property type="term" value="P:rRNA processing"/>
    <property type="evidence" value="ECO:0007669"/>
    <property type="project" value="UniProtKB-UniRule"/>
</dbReference>
<dbReference type="PANTHER" id="PTHR33692">
    <property type="entry name" value="RIBOSOME MATURATION FACTOR RIMM"/>
    <property type="match status" value="1"/>
</dbReference>
<dbReference type="InterPro" id="IPR011033">
    <property type="entry name" value="PRC_barrel-like_sf"/>
</dbReference>
<dbReference type="InterPro" id="IPR011961">
    <property type="entry name" value="RimM"/>
</dbReference>
<evidence type="ECO:0000256" key="3">
    <source>
        <dbReference type="ARBA" id="ARBA00022552"/>
    </source>
</evidence>
<dbReference type="STRING" id="1218493.JF76_11690"/>
<dbReference type="GO" id="GO:0005737">
    <property type="term" value="C:cytoplasm"/>
    <property type="evidence" value="ECO:0007669"/>
    <property type="project" value="UniProtKB-SubCell"/>
</dbReference>
<feature type="domain" description="RimM N-terminal" evidence="6">
    <location>
        <begin position="6"/>
        <end position="86"/>
    </location>
</feature>